<dbReference type="Proteomes" id="UP000184432">
    <property type="component" value="Unassembled WGS sequence"/>
</dbReference>
<dbReference type="GO" id="GO:0016020">
    <property type="term" value="C:membrane"/>
    <property type="evidence" value="ECO:0007669"/>
    <property type="project" value="UniProtKB-SubCell"/>
</dbReference>
<dbReference type="Pfam" id="PF04893">
    <property type="entry name" value="Yip1"/>
    <property type="match status" value="1"/>
</dbReference>
<keyword evidence="3 5" id="KW-1133">Transmembrane helix</keyword>
<dbReference type="STRING" id="570521.SAMN04488508_10745"/>
<evidence type="ECO:0000256" key="2">
    <source>
        <dbReference type="ARBA" id="ARBA00022692"/>
    </source>
</evidence>
<keyword evidence="2 5" id="KW-0812">Transmembrane</keyword>
<accession>A0A1M6I0U8</accession>
<dbReference type="EMBL" id="FQYP01000007">
    <property type="protein sequence ID" value="SHJ28116.1"/>
    <property type="molecule type" value="Genomic_DNA"/>
</dbReference>
<dbReference type="RefSeq" id="WP_073317795.1">
    <property type="nucleotide sequence ID" value="NZ_FQYP01000007.1"/>
</dbReference>
<keyword evidence="4 5" id="KW-0472">Membrane</keyword>
<dbReference type="OrthoDB" id="1495551at2"/>
<feature type="transmembrane region" description="Helical" evidence="5">
    <location>
        <begin position="70"/>
        <end position="95"/>
    </location>
</feature>
<feature type="transmembrane region" description="Helical" evidence="5">
    <location>
        <begin position="29"/>
        <end position="44"/>
    </location>
</feature>
<dbReference type="InterPro" id="IPR006977">
    <property type="entry name" value="Yip1_dom"/>
</dbReference>
<name>A0A1M6I0U8_9FLAO</name>
<evidence type="ECO:0000256" key="5">
    <source>
        <dbReference type="SAM" id="Phobius"/>
    </source>
</evidence>
<organism evidence="7 8">
    <name type="scientific">Aquimarina spongiae</name>
    <dbReference type="NCBI Taxonomy" id="570521"/>
    <lineage>
        <taxon>Bacteria</taxon>
        <taxon>Pseudomonadati</taxon>
        <taxon>Bacteroidota</taxon>
        <taxon>Flavobacteriia</taxon>
        <taxon>Flavobacteriales</taxon>
        <taxon>Flavobacteriaceae</taxon>
        <taxon>Aquimarina</taxon>
    </lineage>
</organism>
<comment type="subcellular location">
    <subcellularLocation>
        <location evidence="1">Membrane</location>
        <topology evidence="1">Multi-pass membrane protein</topology>
    </subcellularLocation>
</comment>
<evidence type="ECO:0000256" key="3">
    <source>
        <dbReference type="ARBA" id="ARBA00022989"/>
    </source>
</evidence>
<evidence type="ECO:0000256" key="1">
    <source>
        <dbReference type="ARBA" id="ARBA00004141"/>
    </source>
</evidence>
<protein>
    <submittedName>
        <fullName evidence="7">Yip1 domain-containing protein</fullName>
    </submittedName>
</protein>
<feature type="transmembrane region" description="Helical" evidence="5">
    <location>
        <begin position="116"/>
        <end position="137"/>
    </location>
</feature>
<gene>
    <name evidence="7" type="ORF">SAMN04488508_10745</name>
</gene>
<proteinExistence type="predicted"/>
<feature type="domain" description="Yip1" evidence="6">
    <location>
        <begin position="10"/>
        <end position="199"/>
    </location>
</feature>
<evidence type="ECO:0000256" key="4">
    <source>
        <dbReference type="ARBA" id="ARBA00023136"/>
    </source>
</evidence>
<reference evidence="8" key="1">
    <citation type="submission" date="2016-11" db="EMBL/GenBank/DDBJ databases">
        <authorList>
            <person name="Varghese N."/>
            <person name="Submissions S."/>
        </authorList>
    </citation>
    <scope>NUCLEOTIDE SEQUENCE [LARGE SCALE GENOMIC DNA]</scope>
    <source>
        <strain evidence="8">DSM 22623</strain>
    </source>
</reference>
<feature type="transmembrane region" description="Helical" evidence="5">
    <location>
        <begin position="149"/>
        <end position="173"/>
    </location>
</feature>
<evidence type="ECO:0000259" key="6">
    <source>
        <dbReference type="Pfam" id="PF04893"/>
    </source>
</evidence>
<sequence length="212" mass="24312">MKKQIDAFAQLLIDPKSFFKNDLETNDKNLFAIAMVVFCIGYGIDRMDRQLVKLDLRGTLDEFGFFNTWIGYWSISIIGGAIGGYILYLIGGWFYHVRVKWSKGKGDLDHSRRLYLFSNFYLYLSIALVSVCATLILSRPYDPYAEFSVFDGITGIVVILAIFYTIYISFSGVMSTTEAERTRAVIWFIVLPAFFYIVSFSALIALLAFEWF</sequence>
<evidence type="ECO:0000313" key="8">
    <source>
        <dbReference type="Proteomes" id="UP000184432"/>
    </source>
</evidence>
<dbReference type="AlphaFoldDB" id="A0A1M6I0U8"/>
<evidence type="ECO:0000313" key="7">
    <source>
        <dbReference type="EMBL" id="SHJ28116.1"/>
    </source>
</evidence>
<keyword evidence="8" id="KW-1185">Reference proteome</keyword>
<feature type="transmembrane region" description="Helical" evidence="5">
    <location>
        <begin position="185"/>
        <end position="209"/>
    </location>
</feature>